<accession>A0ACB9A9T2</accession>
<sequence length="448" mass="49674">MEAADDQINVGAPPSVPPSWVSLSPYPLQVHPSPRRLSTHFTPPTRPIPAARQLAWVSLQGRLVGAEEASSAKSIGGGFTPREAVAWELFSPMHRILIVAIIAAAAANSKKNKLIAQLKKSIEIRDEVLLGMQQKLDSLCEEVNYFKDKPDVMSYDFEVSGCGCRHCDHHQLPAIYIQEDSTTQAADDDDMIKFKMANNVEQEERRFSDFSDWAPSVTSSIDVQWNTSVEQDIGKLQKECEDKDATIKELSAFLNSAESLNSKRIAELEDIIRRKNTMITKLRKDMLVLEQKVIQLTRLRRPSSSKSSSGSKKLPAMADNLIYDMDSTTSPSDDSDSSANKKHQVLRMNYVNKNEAPSLKNKKEHPAAIWNRQKPTSARGFEVTVKSNKRAVSPLKEKSMNQQEGSVGLSKSKGSRSGCGDCKSRNGGSSWSLNKSRVSGSGAHKRWS</sequence>
<dbReference type="EMBL" id="CM042054">
    <property type="protein sequence ID" value="KAI3706365.1"/>
    <property type="molecule type" value="Genomic_DNA"/>
</dbReference>
<evidence type="ECO:0000313" key="1">
    <source>
        <dbReference type="EMBL" id="KAI3706365.1"/>
    </source>
</evidence>
<dbReference type="Proteomes" id="UP001055879">
    <property type="component" value="Linkage Group LG08"/>
</dbReference>
<gene>
    <name evidence="1" type="ORF">L6452_24050</name>
</gene>
<proteinExistence type="predicted"/>
<name>A0ACB9A9T2_ARCLA</name>
<reference evidence="2" key="1">
    <citation type="journal article" date="2022" name="Mol. Ecol. Resour.">
        <title>The genomes of chicory, endive, great burdock and yacon provide insights into Asteraceae palaeo-polyploidization history and plant inulin production.</title>
        <authorList>
            <person name="Fan W."/>
            <person name="Wang S."/>
            <person name="Wang H."/>
            <person name="Wang A."/>
            <person name="Jiang F."/>
            <person name="Liu H."/>
            <person name="Zhao H."/>
            <person name="Xu D."/>
            <person name="Zhang Y."/>
        </authorList>
    </citation>
    <scope>NUCLEOTIDE SEQUENCE [LARGE SCALE GENOMIC DNA]</scope>
    <source>
        <strain evidence="2">cv. Niubang</strain>
    </source>
</reference>
<keyword evidence="2" id="KW-1185">Reference proteome</keyword>
<reference evidence="1 2" key="2">
    <citation type="journal article" date="2022" name="Mol. Ecol. Resour.">
        <title>The genomes of chicory, endive, great burdock and yacon provide insights into Asteraceae paleo-polyploidization history and plant inulin production.</title>
        <authorList>
            <person name="Fan W."/>
            <person name="Wang S."/>
            <person name="Wang H."/>
            <person name="Wang A."/>
            <person name="Jiang F."/>
            <person name="Liu H."/>
            <person name="Zhao H."/>
            <person name="Xu D."/>
            <person name="Zhang Y."/>
        </authorList>
    </citation>
    <scope>NUCLEOTIDE SEQUENCE [LARGE SCALE GENOMIC DNA]</scope>
    <source>
        <strain evidence="2">cv. Niubang</strain>
    </source>
</reference>
<organism evidence="1 2">
    <name type="scientific">Arctium lappa</name>
    <name type="common">Greater burdock</name>
    <name type="synonym">Lappa major</name>
    <dbReference type="NCBI Taxonomy" id="4217"/>
    <lineage>
        <taxon>Eukaryota</taxon>
        <taxon>Viridiplantae</taxon>
        <taxon>Streptophyta</taxon>
        <taxon>Embryophyta</taxon>
        <taxon>Tracheophyta</taxon>
        <taxon>Spermatophyta</taxon>
        <taxon>Magnoliopsida</taxon>
        <taxon>eudicotyledons</taxon>
        <taxon>Gunneridae</taxon>
        <taxon>Pentapetalae</taxon>
        <taxon>asterids</taxon>
        <taxon>campanulids</taxon>
        <taxon>Asterales</taxon>
        <taxon>Asteraceae</taxon>
        <taxon>Carduoideae</taxon>
        <taxon>Cardueae</taxon>
        <taxon>Arctiinae</taxon>
        <taxon>Arctium</taxon>
    </lineage>
</organism>
<evidence type="ECO:0000313" key="2">
    <source>
        <dbReference type="Proteomes" id="UP001055879"/>
    </source>
</evidence>
<comment type="caution">
    <text evidence="1">The sequence shown here is derived from an EMBL/GenBank/DDBJ whole genome shotgun (WGS) entry which is preliminary data.</text>
</comment>
<protein>
    <submittedName>
        <fullName evidence="1">Uncharacterized protein</fullName>
    </submittedName>
</protein>